<feature type="domain" description="Serpin" evidence="2">
    <location>
        <begin position="8"/>
        <end position="333"/>
    </location>
</feature>
<sequence>MCTEAIDIEVLEDAIGNGRSAIYSPLSVLNSLMVLGYAADEDIVEEFLRMCGGEIKIPELGESKGICVVGNSVWINEKFKDEVSKEYIAKIFPMVKLFVADFSKVGELMNDWVTTESKGMIRRVNVDVPKEAACVISNMIYFKCDWRMKFPVEGTYDGEFSGGKGKSGVRMMREDVRNCGYMSNHGLRAIELPYENKEFSMIVAMDDRAVVPLTKSMVDKISKLMSPESTVEVHLPRFEAESEINVGELLKKKFPNIFGASYGKISKDFSPGMIYQKAKIVVDEAGTEAAAATMVFSNGGHVTPIFIANRTFSYCIVYKPLMLILFTGIFSGV</sequence>
<dbReference type="Gene3D" id="2.30.39.10">
    <property type="entry name" value="Alpha-1-antitrypsin, domain 1"/>
    <property type="match status" value="1"/>
</dbReference>
<dbReference type="SUPFAM" id="SSF56574">
    <property type="entry name" value="Serpins"/>
    <property type="match status" value="1"/>
</dbReference>
<dbReference type="PANTHER" id="PTHR11461:SF48">
    <property type="entry name" value="GLIA-DERIVED NEXIN"/>
    <property type="match status" value="1"/>
</dbReference>
<dbReference type="InterPro" id="IPR042178">
    <property type="entry name" value="Serpin_sf_1"/>
</dbReference>
<dbReference type="GO" id="GO:0005615">
    <property type="term" value="C:extracellular space"/>
    <property type="evidence" value="ECO:0007669"/>
    <property type="project" value="InterPro"/>
</dbReference>
<dbReference type="CDD" id="cd00172">
    <property type="entry name" value="serpin"/>
    <property type="match status" value="1"/>
</dbReference>
<evidence type="ECO:0000259" key="2">
    <source>
        <dbReference type="SMART" id="SM00093"/>
    </source>
</evidence>
<dbReference type="InterPro" id="IPR036186">
    <property type="entry name" value="Serpin_sf"/>
</dbReference>
<evidence type="ECO:0000256" key="1">
    <source>
        <dbReference type="RuleBase" id="RU000411"/>
    </source>
</evidence>
<dbReference type="SMART" id="SM00093">
    <property type="entry name" value="SERPIN"/>
    <property type="match status" value="1"/>
</dbReference>
<dbReference type="Gene3D" id="3.30.497.10">
    <property type="entry name" value="Antithrombin, subunit I, domain 2"/>
    <property type="match status" value="1"/>
</dbReference>
<dbReference type="GO" id="GO:0004867">
    <property type="term" value="F:serine-type endopeptidase inhibitor activity"/>
    <property type="evidence" value="ECO:0007669"/>
    <property type="project" value="InterPro"/>
</dbReference>
<dbReference type="InterPro" id="IPR000215">
    <property type="entry name" value="Serpin_fam"/>
</dbReference>
<proteinExistence type="inferred from homology"/>
<comment type="similarity">
    <text evidence="1">Belongs to the serpin family.</text>
</comment>
<dbReference type="InterPro" id="IPR023796">
    <property type="entry name" value="Serpin_dom"/>
</dbReference>
<protein>
    <submittedName>
        <fullName evidence="3">Serpin family protein</fullName>
    </submittedName>
</protein>
<organism evidence="3">
    <name type="scientific">Hyperionvirus sp</name>
    <dbReference type="NCBI Taxonomy" id="2487770"/>
    <lineage>
        <taxon>Viruses</taxon>
        <taxon>Varidnaviria</taxon>
        <taxon>Bamfordvirae</taxon>
        <taxon>Nucleocytoviricota</taxon>
        <taxon>Megaviricetes</taxon>
        <taxon>Imitervirales</taxon>
        <taxon>Mimiviridae</taxon>
        <taxon>Klosneuvirinae</taxon>
    </lineage>
</organism>
<name>A0A3G5A9H6_9VIRU</name>
<accession>A0A3G5A9H6</accession>
<reference evidence="3" key="1">
    <citation type="submission" date="2018-10" db="EMBL/GenBank/DDBJ databases">
        <title>Hidden diversity of soil giant viruses.</title>
        <authorList>
            <person name="Schulz F."/>
            <person name="Alteio L."/>
            <person name="Goudeau D."/>
            <person name="Ryan E.M."/>
            <person name="Malmstrom R.R."/>
            <person name="Blanchard J."/>
            <person name="Woyke T."/>
        </authorList>
    </citation>
    <scope>NUCLEOTIDE SEQUENCE</scope>
    <source>
        <strain evidence="3">HYV1</strain>
    </source>
</reference>
<dbReference type="Pfam" id="PF00079">
    <property type="entry name" value="Serpin"/>
    <property type="match status" value="1"/>
</dbReference>
<evidence type="ECO:0000313" key="3">
    <source>
        <dbReference type="EMBL" id="AYV83917.1"/>
    </source>
</evidence>
<gene>
    <name evidence="3" type="ORF">Hyperionvirus14_6</name>
</gene>
<dbReference type="PANTHER" id="PTHR11461">
    <property type="entry name" value="SERINE PROTEASE INHIBITOR, SERPIN"/>
    <property type="match status" value="1"/>
</dbReference>
<dbReference type="InterPro" id="IPR042185">
    <property type="entry name" value="Serpin_sf_2"/>
</dbReference>
<dbReference type="EMBL" id="MK072396">
    <property type="protein sequence ID" value="AYV83917.1"/>
    <property type="molecule type" value="Genomic_DNA"/>
</dbReference>